<dbReference type="Pfam" id="PF00534">
    <property type="entry name" value="Glycos_transf_1"/>
    <property type="match status" value="1"/>
</dbReference>
<evidence type="ECO:0000259" key="3">
    <source>
        <dbReference type="Pfam" id="PF13439"/>
    </source>
</evidence>
<evidence type="ECO:0000256" key="1">
    <source>
        <dbReference type="ARBA" id="ARBA00022679"/>
    </source>
</evidence>
<evidence type="ECO:0000259" key="2">
    <source>
        <dbReference type="Pfam" id="PF00534"/>
    </source>
</evidence>
<keyword evidence="5" id="KW-1185">Reference proteome</keyword>
<keyword evidence="1 4" id="KW-0808">Transferase</keyword>
<reference evidence="4 5" key="1">
    <citation type="submission" date="2020-07" db="EMBL/GenBank/DDBJ databases">
        <authorList>
            <person name="Sun Q."/>
        </authorList>
    </citation>
    <scope>NUCLEOTIDE SEQUENCE [LARGE SCALE GENOMIC DNA]</scope>
    <source>
        <strain evidence="4 5">MAH-1</strain>
    </source>
</reference>
<sequence>MHIGFLTPEFPHPRTGNSGGIGTSIANLSAGLIALGHKVSILVYGQKEDVRLEQDGMSIHLIKNRKIKGLSRFLTQKKIRKLINGLVLNEQLDLIEAPDWTGITSGIKPKCPVVVRLHGSDTYFCDLENRQVKPINRSREKRALENADAIVSVSRFTADRTLQIFGLNADITVIPNGLDAEKFTPSQTEMPERTVLYFGTLIRKKGLLELPHIFNKVVDVVPDAKLVLIGRDSYDIQTQSTSTWQLMKPIFTPKALQNVEWVGPVEYAKIRNEIHKAQVCVFPTFAEALPVSWIEAMAMGKAIVASDIGWAPEIVSNREDGFLVHPTDHDGFASVIRTLLEDAELRKNIGQAAASKARAVFSNRIVAKQNEVFYLKTIQEYRR</sequence>
<feature type="domain" description="Glycosyltransferase subfamily 4-like N-terminal" evidence="3">
    <location>
        <begin position="19"/>
        <end position="181"/>
    </location>
</feature>
<evidence type="ECO:0000313" key="4">
    <source>
        <dbReference type="EMBL" id="NYA70924.1"/>
    </source>
</evidence>
<dbReference type="GO" id="GO:0009103">
    <property type="term" value="P:lipopolysaccharide biosynthetic process"/>
    <property type="evidence" value="ECO:0007669"/>
    <property type="project" value="TreeGrafter"/>
</dbReference>
<dbReference type="GO" id="GO:0016757">
    <property type="term" value="F:glycosyltransferase activity"/>
    <property type="evidence" value="ECO:0007669"/>
    <property type="project" value="InterPro"/>
</dbReference>
<proteinExistence type="predicted"/>
<dbReference type="SUPFAM" id="SSF53756">
    <property type="entry name" value="UDP-Glycosyltransferase/glycogen phosphorylase"/>
    <property type="match status" value="1"/>
</dbReference>
<dbReference type="Gene3D" id="3.40.50.2000">
    <property type="entry name" value="Glycogen Phosphorylase B"/>
    <property type="match status" value="2"/>
</dbReference>
<dbReference type="AlphaFoldDB" id="A0A7Y9C5Y5"/>
<gene>
    <name evidence="4" type="ORF">HZF10_08340</name>
</gene>
<dbReference type="Pfam" id="PF13439">
    <property type="entry name" value="Glyco_transf_4"/>
    <property type="match status" value="1"/>
</dbReference>
<dbReference type="InterPro" id="IPR028098">
    <property type="entry name" value="Glyco_trans_4-like_N"/>
</dbReference>
<organism evidence="4 5">
    <name type="scientific">Flavobacterium agri</name>
    <dbReference type="NCBI Taxonomy" id="2743471"/>
    <lineage>
        <taxon>Bacteria</taxon>
        <taxon>Pseudomonadati</taxon>
        <taxon>Bacteroidota</taxon>
        <taxon>Flavobacteriia</taxon>
        <taxon>Flavobacteriales</taxon>
        <taxon>Flavobacteriaceae</taxon>
        <taxon>Flavobacterium</taxon>
    </lineage>
</organism>
<accession>A0A7Y9C5Y5</accession>
<dbReference type="CDD" id="cd03801">
    <property type="entry name" value="GT4_PimA-like"/>
    <property type="match status" value="1"/>
</dbReference>
<dbReference type="InterPro" id="IPR001296">
    <property type="entry name" value="Glyco_trans_1"/>
</dbReference>
<feature type="domain" description="Glycosyl transferase family 1" evidence="2">
    <location>
        <begin position="186"/>
        <end position="354"/>
    </location>
</feature>
<protein>
    <submittedName>
        <fullName evidence="4">Glycosyltransferase family 4 protein</fullName>
    </submittedName>
</protein>
<dbReference type="EMBL" id="JACBJI010000003">
    <property type="protein sequence ID" value="NYA70924.1"/>
    <property type="molecule type" value="Genomic_DNA"/>
</dbReference>
<dbReference type="RefSeq" id="WP_176005737.1">
    <property type="nucleotide sequence ID" value="NZ_JABWMI010000010.1"/>
</dbReference>
<dbReference type="PANTHER" id="PTHR46401">
    <property type="entry name" value="GLYCOSYLTRANSFERASE WBBK-RELATED"/>
    <property type="match status" value="1"/>
</dbReference>
<dbReference type="Proteomes" id="UP000535020">
    <property type="component" value="Unassembled WGS sequence"/>
</dbReference>
<dbReference type="PANTHER" id="PTHR46401:SF2">
    <property type="entry name" value="GLYCOSYLTRANSFERASE WBBK-RELATED"/>
    <property type="match status" value="1"/>
</dbReference>
<evidence type="ECO:0000313" key="5">
    <source>
        <dbReference type="Proteomes" id="UP000535020"/>
    </source>
</evidence>
<comment type="caution">
    <text evidence="4">The sequence shown here is derived from an EMBL/GenBank/DDBJ whole genome shotgun (WGS) entry which is preliminary data.</text>
</comment>
<name>A0A7Y9C5Y5_9FLAO</name>